<protein>
    <submittedName>
        <fullName evidence="1">Uncharacterized protein</fullName>
    </submittedName>
</protein>
<dbReference type="Proteomes" id="UP000256304">
    <property type="component" value="Unassembled WGS sequence"/>
</dbReference>
<organism evidence="1 2">
    <name type="scientific">Paenibacillus taihuensis</name>
    <dbReference type="NCBI Taxonomy" id="1156355"/>
    <lineage>
        <taxon>Bacteria</taxon>
        <taxon>Bacillati</taxon>
        <taxon>Bacillota</taxon>
        <taxon>Bacilli</taxon>
        <taxon>Bacillales</taxon>
        <taxon>Paenibacillaceae</taxon>
        <taxon>Paenibacillus</taxon>
    </lineage>
</organism>
<name>A0A3D9SBV3_9BACL</name>
<accession>A0A3D9SBV3</accession>
<dbReference type="EMBL" id="QTTN01000005">
    <property type="protein sequence ID" value="REE91367.1"/>
    <property type="molecule type" value="Genomic_DNA"/>
</dbReference>
<gene>
    <name evidence="1" type="ORF">A8990_10572</name>
</gene>
<keyword evidence="2" id="KW-1185">Reference proteome</keyword>
<evidence type="ECO:0000313" key="2">
    <source>
        <dbReference type="Proteomes" id="UP000256304"/>
    </source>
</evidence>
<sequence>MTKLQSAPLNQLSLEELINRFELSPTRLDRIFQHVGNERFNASTAVGLLHGRQIFCFPWIGEAKNILSYRLGFNSALIKQQNGITIIPVQSASVVEEFADEVIYLN</sequence>
<proteinExistence type="predicted"/>
<dbReference type="RefSeq" id="WP_116188123.1">
    <property type="nucleotide sequence ID" value="NZ_QTTN01000005.1"/>
</dbReference>
<reference evidence="1 2" key="1">
    <citation type="submission" date="2018-08" db="EMBL/GenBank/DDBJ databases">
        <title>Genomic Encyclopedia of Type Strains, Phase III (KMG-III): the genomes of soil and plant-associated and newly described type strains.</title>
        <authorList>
            <person name="Whitman W."/>
        </authorList>
    </citation>
    <scope>NUCLEOTIDE SEQUENCE [LARGE SCALE GENOMIC DNA]</scope>
    <source>
        <strain evidence="1 2">CGMCC 1.10966</strain>
    </source>
</reference>
<comment type="caution">
    <text evidence="1">The sequence shown here is derived from an EMBL/GenBank/DDBJ whole genome shotgun (WGS) entry which is preliminary data.</text>
</comment>
<dbReference type="OrthoDB" id="2650866at2"/>
<evidence type="ECO:0000313" key="1">
    <source>
        <dbReference type="EMBL" id="REE91367.1"/>
    </source>
</evidence>
<dbReference type="AlphaFoldDB" id="A0A3D9SBV3"/>